<gene>
    <name evidence="2" type="ORF">N7482_006541</name>
</gene>
<keyword evidence="3" id="KW-1185">Reference proteome</keyword>
<dbReference type="RefSeq" id="XP_056541095.1">
    <property type="nucleotide sequence ID" value="XM_056688666.1"/>
</dbReference>
<evidence type="ECO:0000313" key="2">
    <source>
        <dbReference type="EMBL" id="KAJ5159537.1"/>
    </source>
</evidence>
<reference evidence="2" key="2">
    <citation type="journal article" date="2023" name="IMA Fungus">
        <title>Comparative genomic study of the Penicillium genus elucidates a diverse pangenome and 15 lateral gene transfer events.</title>
        <authorList>
            <person name="Petersen C."/>
            <person name="Sorensen T."/>
            <person name="Nielsen M.R."/>
            <person name="Sondergaard T.E."/>
            <person name="Sorensen J.L."/>
            <person name="Fitzpatrick D.A."/>
            <person name="Frisvad J.C."/>
            <person name="Nielsen K.L."/>
        </authorList>
    </citation>
    <scope>NUCLEOTIDE SEQUENCE</scope>
    <source>
        <strain evidence="2">IBT 26290</strain>
    </source>
</reference>
<dbReference type="AlphaFoldDB" id="A0A9W9HY06"/>
<protein>
    <submittedName>
        <fullName evidence="2">Uncharacterized protein</fullName>
    </submittedName>
</protein>
<dbReference type="GeneID" id="81427842"/>
<proteinExistence type="predicted"/>
<dbReference type="EMBL" id="JAPQKN010000004">
    <property type="protein sequence ID" value="KAJ5159537.1"/>
    <property type="molecule type" value="Genomic_DNA"/>
</dbReference>
<sequence length="85" mass="10054">MGSSPNPYHSCQRYGSAGASSNNNGSDWRGKQRHRYEDEIYFVWYHHEKKCPALREQHRMRVEATNPELATPRFGAIEWARVWYP</sequence>
<accession>A0A9W9HY06</accession>
<evidence type="ECO:0000256" key="1">
    <source>
        <dbReference type="SAM" id="MobiDB-lite"/>
    </source>
</evidence>
<feature type="compositionally biased region" description="Low complexity" evidence="1">
    <location>
        <begin position="15"/>
        <end position="26"/>
    </location>
</feature>
<evidence type="ECO:0000313" key="3">
    <source>
        <dbReference type="Proteomes" id="UP001149163"/>
    </source>
</evidence>
<feature type="region of interest" description="Disordered" evidence="1">
    <location>
        <begin position="1"/>
        <end position="30"/>
    </location>
</feature>
<comment type="caution">
    <text evidence="2">The sequence shown here is derived from an EMBL/GenBank/DDBJ whole genome shotgun (WGS) entry which is preliminary data.</text>
</comment>
<name>A0A9W9HY06_9EURO</name>
<reference evidence="2" key="1">
    <citation type="submission" date="2022-11" db="EMBL/GenBank/DDBJ databases">
        <authorList>
            <person name="Petersen C."/>
        </authorList>
    </citation>
    <scope>NUCLEOTIDE SEQUENCE</scope>
    <source>
        <strain evidence="2">IBT 26290</strain>
    </source>
</reference>
<organism evidence="2 3">
    <name type="scientific">Penicillium canariense</name>
    <dbReference type="NCBI Taxonomy" id="189055"/>
    <lineage>
        <taxon>Eukaryota</taxon>
        <taxon>Fungi</taxon>
        <taxon>Dikarya</taxon>
        <taxon>Ascomycota</taxon>
        <taxon>Pezizomycotina</taxon>
        <taxon>Eurotiomycetes</taxon>
        <taxon>Eurotiomycetidae</taxon>
        <taxon>Eurotiales</taxon>
        <taxon>Aspergillaceae</taxon>
        <taxon>Penicillium</taxon>
    </lineage>
</organism>
<dbReference type="Proteomes" id="UP001149163">
    <property type="component" value="Unassembled WGS sequence"/>
</dbReference>